<dbReference type="Proteomes" id="UP001152836">
    <property type="component" value="Unassembled WGS sequence"/>
</dbReference>
<gene>
    <name evidence="2" type="primary">LOC108351365</name>
    <name evidence="2" type="ORF">PHOROB_LOCUS11443</name>
</gene>
<keyword evidence="3" id="KW-1185">Reference proteome</keyword>
<protein>
    <submittedName>
        <fullName evidence="2">LOC108351365 protein</fullName>
    </submittedName>
</protein>
<reference evidence="2" key="1">
    <citation type="submission" date="2022-06" db="EMBL/GenBank/DDBJ databases">
        <authorList>
            <person name="Andreotti S."/>
            <person name="Wyler E."/>
        </authorList>
    </citation>
    <scope>NUCLEOTIDE SEQUENCE</scope>
</reference>
<sequence length="174" mass="19595">MGDAAEDPDDSSSETISESCSDDDSNRSTHGERGRARSQKQRLRNSAKIISESHSDDDSTRSAHGERGRTRSQKQRSRNPAKGAVGENFPKIMKKVQSVLEDTSEGKNKGKKRTILVFYYRTNEKKKQNQKKEEEEVPEESHTLDSASSIPGTSQDPEISAPSPLKRIRKWFFL</sequence>
<evidence type="ECO:0000313" key="2">
    <source>
        <dbReference type="EMBL" id="CAH6839087.1"/>
    </source>
</evidence>
<evidence type="ECO:0000313" key="3">
    <source>
        <dbReference type="Proteomes" id="UP001152836"/>
    </source>
</evidence>
<proteinExistence type="predicted"/>
<feature type="compositionally biased region" description="Basic residues" evidence="1">
    <location>
        <begin position="70"/>
        <end position="79"/>
    </location>
</feature>
<feature type="region of interest" description="Disordered" evidence="1">
    <location>
        <begin position="1"/>
        <end position="92"/>
    </location>
</feature>
<feature type="region of interest" description="Disordered" evidence="1">
    <location>
        <begin position="120"/>
        <end position="162"/>
    </location>
</feature>
<feature type="compositionally biased region" description="Basic and acidic residues" evidence="1">
    <location>
        <begin position="24"/>
        <end position="35"/>
    </location>
</feature>
<dbReference type="EMBL" id="CALSGD010001498">
    <property type="protein sequence ID" value="CAH6839087.1"/>
    <property type="molecule type" value="Genomic_DNA"/>
</dbReference>
<feature type="compositionally biased region" description="Basic and acidic residues" evidence="1">
    <location>
        <begin position="122"/>
        <end position="143"/>
    </location>
</feature>
<feature type="compositionally biased region" description="Basic and acidic residues" evidence="1">
    <location>
        <begin position="51"/>
        <end position="69"/>
    </location>
</feature>
<organism evidence="2 3">
    <name type="scientific">Phodopus roborovskii</name>
    <name type="common">Roborovski's desert hamster</name>
    <name type="synonym">Cricetulus roborovskii</name>
    <dbReference type="NCBI Taxonomy" id="109678"/>
    <lineage>
        <taxon>Eukaryota</taxon>
        <taxon>Metazoa</taxon>
        <taxon>Chordata</taxon>
        <taxon>Craniata</taxon>
        <taxon>Vertebrata</taxon>
        <taxon>Euteleostomi</taxon>
        <taxon>Mammalia</taxon>
        <taxon>Eutheria</taxon>
        <taxon>Euarchontoglires</taxon>
        <taxon>Glires</taxon>
        <taxon>Rodentia</taxon>
        <taxon>Myomorpha</taxon>
        <taxon>Muroidea</taxon>
        <taxon>Cricetidae</taxon>
        <taxon>Cricetinae</taxon>
        <taxon>Phodopus</taxon>
    </lineage>
</organism>
<evidence type="ECO:0000256" key="1">
    <source>
        <dbReference type="SAM" id="MobiDB-lite"/>
    </source>
</evidence>
<feature type="compositionally biased region" description="Basic residues" evidence="1">
    <location>
        <begin position="36"/>
        <end position="45"/>
    </location>
</feature>
<comment type="caution">
    <text evidence="2">The sequence shown here is derived from an EMBL/GenBank/DDBJ whole genome shotgun (WGS) entry which is preliminary data.</text>
</comment>
<dbReference type="AlphaFoldDB" id="A0AAU9ZS83"/>
<accession>A0AAU9ZS83</accession>
<feature type="compositionally biased region" description="Acidic residues" evidence="1">
    <location>
        <begin position="1"/>
        <end position="12"/>
    </location>
</feature>
<name>A0AAU9ZS83_PHORO</name>
<feature type="compositionally biased region" description="Polar residues" evidence="1">
    <location>
        <begin position="144"/>
        <end position="157"/>
    </location>
</feature>